<dbReference type="AlphaFoldDB" id="A0A212J0V8"/>
<gene>
    <name evidence="1" type="ORF">KL86CLO1_10331</name>
</gene>
<proteinExistence type="predicted"/>
<name>A0A212J0V8_9FIRM</name>
<protein>
    <submittedName>
        <fullName evidence="1">Uncharacterized protein</fullName>
    </submittedName>
</protein>
<accession>A0A212J0V8</accession>
<evidence type="ECO:0000313" key="1">
    <source>
        <dbReference type="EMBL" id="SBV93067.1"/>
    </source>
</evidence>
<organism evidence="1">
    <name type="scientific">uncultured Eubacteriales bacterium</name>
    <dbReference type="NCBI Taxonomy" id="172733"/>
    <lineage>
        <taxon>Bacteria</taxon>
        <taxon>Bacillati</taxon>
        <taxon>Bacillota</taxon>
        <taxon>Clostridia</taxon>
        <taxon>Eubacteriales</taxon>
        <taxon>environmental samples</taxon>
    </lineage>
</organism>
<sequence length="59" mass="6594">MGDKKEETGCLLLIGQSITALGNWKKIDKHNSVIERFGIMKKQMNVASHHIADLDETKA</sequence>
<reference evidence="1" key="1">
    <citation type="submission" date="2016-04" db="EMBL/GenBank/DDBJ databases">
        <authorList>
            <person name="Evans L.H."/>
            <person name="Alamgir A."/>
            <person name="Owens N."/>
            <person name="Weber N.D."/>
            <person name="Virtaneva K."/>
            <person name="Barbian K."/>
            <person name="Babar A."/>
            <person name="Rosenke K."/>
        </authorList>
    </citation>
    <scope>NUCLEOTIDE SEQUENCE</scope>
    <source>
        <strain evidence="1">86</strain>
    </source>
</reference>
<dbReference type="EMBL" id="FLUN01000001">
    <property type="protein sequence ID" value="SBV93067.1"/>
    <property type="molecule type" value="Genomic_DNA"/>
</dbReference>